<proteinExistence type="predicted"/>
<dbReference type="SUPFAM" id="SSF51735">
    <property type="entry name" value="NAD(P)-binding Rossmann-fold domains"/>
    <property type="match status" value="1"/>
</dbReference>
<dbReference type="InterPro" id="IPR036291">
    <property type="entry name" value="NAD(P)-bd_dom_sf"/>
</dbReference>
<evidence type="ECO:0000313" key="3">
    <source>
        <dbReference type="EMBL" id="KAK1375102.1"/>
    </source>
</evidence>
<dbReference type="GO" id="GO:0016616">
    <property type="term" value="F:oxidoreductase activity, acting on the CH-OH group of donors, NAD or NADP as acceptor"/>
    <property type="evidence" value="ECO:0007669"/>
    <property type="project" value="TreeGrafter"/>
</dbReference>
<evidence type="ECO:0000256" key="1">
    <source>
        <dbReference type="ARBA" id="ARBA00022857"/>
    </source>
</evidence>
<dbReference type="Proteomes" id="UP001237642">
    <property type="component" value="Unassembled WGS sequence"/>
</dbReference>
<organism evidence="3 4">
    <name type="scientific">Heracleum sosnowskyi</name>
    <dbReference type="NCBI Taxonomy" id="360622"/>
    <lineage>
        <taxon>Eukaryota</taxon>
        <taxon>Viridiplantae</taxon>
        <taxon>Streptophyta</taxon>
        <taxon>Embryophyta</taxon>
        <taxon>Tracheophyta</taxon>
        <taxon>Spermatophyta</taxon>
        <taxon>Magnoliopsida</taxon>
        <taxon>eudicotyledons</taxon>
        <taxon>Gunneridae</taxon>
        <taxon>Pentapetalae</taxon>
        <taxon>asterids</taxon>
        <taxon>campanulids</taxon>
        <taxon>Apiales</taxon>
        <taxon>Apiaceae</taxon>
        <taxon>Apioideae</taxon>
        <taxon>apioid superclade</taxon>
        <taxon>Tordylieae</taxon>
        <taxon>Tordyliinae</taxon>
        <taxon>Heracleum</taxon>
    </lineage>
</organism>
<reference evidence="3" key="2">
    <citation type="submission" date="2023-05" db="EMBL/GenBank/DDBJ databases">
        <authorList>
            <person name="Schelkunov M.I."/>
        </authorList>
    </citation>
    <scope>NUCLEOTIDE SEQUENCE</scope>
    <source>
        <strain evidence="3">Hsosn_3</strain>
        <tissue evidence="3">Leaf</tissue>
    </source>
</reference>
<name>A0AAD8HZ31_9APIA</name>
<dbReference type="PANTHER" id="PTHR10366">
    <property type="entry name" value="NAD DEPENDENT EPIMERASE/DEHYDRATASE"/>
    <property type="match status" value="1"/>
</dbReference>
<keyword evidence="4" id="KW-1185">Reference proteome</keyword>
<reference evidence="3" key="1">
    <citation type="submission" date="2023-02" db="EMBL/GenBank/DDBJ databases">
        <title>Genome of toxic invasive species Heracleum sosnowskyi carries increased number of genes despite the absence of recent whole-genome duplications.</title>
        <authorList>
            <person name="Schelkunov M."/>
            <person name="Shtratnikova V."/>
            <person name="Makarenko M."/>
            <person name="Klepikova A."/>
            <person name="Omelchenko D."/>
            <person name="Novikova G."/>
            <person name="Obukhova E."/>
            <person name="Bogdanov V."/>
            <person name="Penin A."/>
            <person name="Logacheva M."/>
        </authorList>
    </citation>
    <scope>NUCLEOTIDE SEQUENCE</scope>
    <source>
        <strain evidence="3">Hsosn_3</strain>
        <tissue evidence="3">Leaf</tissue>
    </source>
</reference>
<sequence>MTTYHSQRPLIIQDENLGSLLKRAQTFPNASFGWVNVKDVANAHILAYETPSANGRYCLVESVVHYSEIVGILRKLYPSLQLPDNSRLDNRRDNKPRSDYAAMLRCFVAAGPRTMQKNRGRGSRPQWSPSNK</sequence>
<evidence type="ECO:0000256" key="2">
    <source>
        <dbReference type="ARBA" id="ARBA00023002"/>
    </source>
</evidence>
<protein>
    <submittedName>
        <fullName evidence="3">Uncharacterized protein</fullName>
    </submittedName>
</protein>
<gene>
    <name evidence="3" type="ORF">POM88_031295</name>
</gene>
<keyword evidence="1" id="KW-0521">NADP</keyword>
<dbReference type="PANTHER" id="PTHR10366:SF852">
    <property type="entry name" value="CINNAMOYL-COA REDUCTASE CAD2"/>
    <property type="match status" value="1"/>
</dbReference>
<comment type="caution">
    <text evidence="3">The sequence shown here is derived from an EMBL/GenBank/DDBJ whole genome shotgun (WGS) entry which is preliminary data.</text>
</comment>
<dbReference type="Gene3D" id="3.40.50.720">
    <property type="entry name" value="NAD(P)-binding Rossmann-like Domain"/>
    <property type="match status" value="1"/>
</dbReference>
<dbReference type="EMBL" id="JAUIZM010000007">
    <property type="protein sequence ID" value="KAK1375102.1"/>
    <property type="molecule type" value="Genomic_DNA"/>
</dbReference>
<keyword evidence="2" id="KW-0560">Oxidoreductase</keyword>
<evidence type="ECO:0000313" key="4">
    <source>
        <dbReference type="Proteomes" id="UP001237642"/>
    </source>
</evidence>
<dbReference type="AlphaFoldDB" id="A0AAD8HZ31"/>
<accession>A0AAD8HZ31</accession>
<dbReference type="InterPro" id="IPR050425">
    <property type="entry name" value="NAD(P)_dehydrat-like"/>
</dbReference>